<feature type="region of interest" description="Disordered" evidence="2">
    <location>
        <begin position="377"/>
        <end position="414"/>
    </location>
</feature>
<feature type="coiled-coil region" evidence="1">
    <location>
        <begin position="261"/>
        <end position="306"/>
    </location>
</feature>
<feature type="compositionally biased region" description="Low complexity" evidence="2">
    <location>
        <begin position="15"/>
        <end position="24"/>
    </location>
</feature>
<reference evidence="3 4" key="1">
    <citation type="journal article" date="2009" name="Science">
        <title>Green evolution and dynamic adaptations revealed by genomes of the marine picoeukaryotes Micromonas.</title>
        <authorList>
            <person name="Worden A.Z."/>
            <person name="Lee J.H."/>
            <person name="Mock T."/>
            <person name="Rouze P."/>
            <person name="Simmons M.P."/>
            <person name="Aerts A.L."/>
            <person name="Allen A.E."/>
            <person name="Cuvelier M.L."/>
            <person name="Derelle E."/>
            <person name="Everett M.V."/>
            <person name="Foulon E."/>
            <person name="Grimwood J."/>
            <person name="Gundlach H."/>
            <person name="Henrissat B."/>
            <person name="Napoli C."/>
            <person name="McDonald S.M."/>
            <person name="Parker M.S."/>
            <person name="Rombauts S."/>
            <person name="Salamov A."/>
            <person name="Von Dassow P."/>
            <person name="Badger J.H."/>
            <person name="Coutinho P.M."/>
            <person name="Demir E."/>
            <person name="Dubchak I."/>
            <person name="Gentemann C."/>
            <person name="Eikrem W."/>
            <person name="Gready J.E."/>
            <person name="John U."/>
            <person name="Lanier W."/>
            <person name="Lindquist E.A."/>
            <person name="Lucas S."/>
            <person name="Mayer K.F."/>
            <person name="Moreau H."/>
            <person name="Not F."/>
            <person name="Otillar R."/>
            <person name="Panaud O."/>
            <person name="Pangilinan J."/>
            <person name="Paulsen I."/>
            <person name="Piegu B."/>
            <person name="Poliakov A."/>
            <person name="Robbens S."/>
            <person name="Schmutz J."/>
            <person name="Toulza E."/>
            <person name="Wyss T."/>
            <person name="Zelensky A."/>
            <person name="Zhou K."/>
            <person name="Armbrust E.V."/>
            <person name="Bhattacharya D."/>
            <person name="Goodenough U.W."/>
            <person name="Van de Peer Y."/>
            <person name="Grigoriev I.V."/>
        </authorList>
    </citation>
    <scope>NUCLEOTIDE SEQUENCE [LARGE SCALE GENOMIC DNA]</scope>
    <source>
        <strain evidence="3 4">CCMP1545</strain>
    </source>
</reference>
<organism evidence="4">
    <name type="scientific">Micromonas pusilla (strain CCMP1545)</name>
    <name type="common">Picoplanktonic green alga</name>
    <dbReference type="NCBI Taxonomy" id="564608"/>
    <lineage>
        <taxon>Eukaryota</taxon>
        <taxon>Viridiplantae</taxon>
        <taxon>Chlorophyta</taxon>
        <taxon>Mamiellophyceae</taxon>
        <taxon>Mamiellales</taxon>
        <taxon>Mamiellaceae</taxon>
        <taxon>Micromonas</taxon>
    </lineage>
</organism>
<gene>
    <name evidence="3" type="ORF">MICPUCDRAFT_57316</name>
</gene>
<feature type="compositionally biased region" description="Polar residues" evidence="2">
    <location>
        <begin position="751"/>
        <end position="778"/>
    </location>
</feature>
<feature type="compositionally biased region" description="Low complexity" evidence="2">
    <location>
        <begin position="578"/>
        <end position="591"/>
    </location>
</feature>
<evidence type="ECO:0000313" key="4">
    <source>
        <dbReference type="Proteomes" id="UP000001876"/>
    </source>
</evidence>
<feature type="region of interest" description="Disordered" evidence="2">
    <location>
        <begin position="565"/>
        <end position="614"/>
    </location>
</feature>
<protein>
    <submittedName>
        <fullName evidence="3">Predicted protein</fullName>
    </submittedName>
</protein>
<sequence>MGAPGEDDPVEGRLGRAARGALAATPARSPLSVVPRDRDPPSASASPGRHQQCDLAARDDAATPRPGATPSSGAVWRSDPAHHHIADAAPVIIPVATPHRTITGEAATRGPAYERLLRHSNHLAKRVTTAHAHLHKAFSSGAGAPYMTTTLRLKSGQHALRCVAEAMPLADSLLSAWDDAWGSQMHHLSLRAESAEAEMAKSAETTERAIAEAEAYRAETEAYRAEMDLNVDRIARAAAIEDEKKELAAKLEACAPLPAALAAAEALAASATREAERATAAAKREVERMTAELDEARATCDAAEEYAQTARGSLAERDAQLAETKKALAAREGEAKRVAAELKTAVDAAALSAAAEQEARRGMDVARAEVAPLREALEGEREGRKGAERLAADAAETRRDAERRASDAEAHAQEWEIRTTSLHAQMVSAEETIRNLERKLKDAHADAANKQLELSEKIIALEDELRATRKGAAEAYSAAANSAKLGPEIATMEETSRRLRQDLAAAERVRFAAQMVAGKTEVTIAEAAAMEFDDAAMDEVAMSRGGRLVADLSSQMAAMRDELAALKNHAPPPRSPRTSRGAASAISRGATPRASASFNHGPMSGRTSPALSASGGGLGVAEVGVAAEIGVAAEMETLRRRLAEANAHVASLASERERLGIGHGRAGGGGAGGYGTPATGGVGANALLAPPPTYYGGFFDRALSEAGKVMQSAEARNADAVGKVTSYGARGDDRAAAKKAAKSSWGKAVEGTTTRAKSPRPSTGSTTPRGRSKSPTVK</sequence>
<dbReference type="KEGG" id="mpp:MICPUCDRAFT_57316"/>
<keyword evidence="4" id="KW-1185">Reference proteome</keyword>
<evidence type="ECO:0000256" key="2">
    <source>
        <dbReference type="SAM" id="MobiDB-lite"/>
    </source>
</evidence>
<evidence type="ECO:0000256" key="1">
    <source>
        <dbReference type="SAM" id="Coils"/>
    </source>
</evidence>
<accession>C1MQJ7</accession>
<proteinExistence type="predicted"/>
<feature type="region of interest" description="Disordered" evidence="2">
    <location>
        <begin position="1"/>
        <end position="52"/>
    </location>
</feature>
<dbReference type="Proteomes" id="UP000001876">
    <property type="component" value="Unassembled WGS sequence"/>
</dbReference>
<evidence type="ECO:0000313" key="3">
    <source>
        <dbReference type="EMBL" id="EEH58088.1"/>
    </source>
</evidence>
<dbReference type="EMBL" id="GG663738">
    <property type="protein sequence ID" value="EEH58088.1"/>
    <property type="molecule type" value="Genomic_DNA"/>
</dbReference>
<name>C1MQJ7_MICPC</name>
<dbReference type="AlphaFoldDB" id="C1MQJ7"/>
<dbReference type="RefSeq" id="XP_003058137.1">
    <property type="nucleotide sequence ID" value="XM_003058091.1"/>
</dbReference>
<feature type="region of interest" description="Disordered" evidence="2">
    <location>
        <begin position="725"/>
        <end position="778"/>
    </location>
</feature>
<dbReference type="GeneID" id="9683210"/>
<keyword evidence="1" id="KW-0175">Coiled coil</keyword>